<evidence type="ECO:0000259" key="7">
    <source>
        <dbReference type="SMART" id="SM01372"/>
    </source>
</evidence>
<dbReference type="GO" id="GO:0046983">
    <property type="term" value="F:protein dimerization activity"/>
    <property type="evidence" value="ECO:0007669"/>
    <property type="project" value="InterPro"/>
</dbReference>
<evidence type="ECO:0000313" key="9">
    <source>
        <dbReference type="EMBL" id="JAF99042.1"/>
    </source>
</evidence>
<dbReference type="SUPFAM" id="SSF144074">
    <property type="entry name" value="E2F-DP heterodimerization region"/>
    <property type="match status" value="1"/>
</dbReference>
<dbReference type="GO" id="GO:0000978">
    <property type="term" value="F:RNA polymerase II cis-regulatory region sequence-specific DNA binding"/>
    <property type="evidence" value="ECO:0007669"/>
    <property type="project" value="InterPro"/>
</dbReference>
<dbReference type="InterPro" id="IPR015633">
    <property type="entry name" value="E2F"/>
</dbReference>
<dbReference type="PANTHER" id="PTHR12081:SF18">
    <property type="entry name" value="TRANSCRIPTION FACTOR E2F2-RELATED"/>
    <property type="match status" value="1"/>
</dbReference>
<evidence type="ECO:0000256" key="3">
    <source>
        <dbReference type="ARBA" id="ARBA00023125"/>
    </source>
</evidence>
<evidence type="ECO:0000256" key="5">
    <source>
        <dbReference type="RuleBase" id="RU003796"/>
    </source>
</evidence>
<dbReference type="Pfam" id="PF02319">
    <property type="entry name" value="WHD_E2F_TDP"/>
    <property type="match status" value="1"/>
</dbReference>
<dbReference type="GO" id="GO:0090575">
    <property type="term" value="C:RNA polymerase II transcription regulator complex"/>
    <property type="evidence" value="ECO:0007669"/>
    <property type="project" value="TreeGrafter"/>
</dbReference>
<keyword evidence="4 5" id="KW-0804">Transcription</keyword>
<feature type="region of interest" description="Disordered" evidence="6">
    <location>
        <begin position="35"/>
        <end position="75"/>
    </location>
</feature>
<keyword evidence="2 5" id="KW-0805">Transcription regulation</keyword>
<reference evidence="9" key="2">
    <citation type="submission" date="2014-07" db="EMBL/GenBank/DDBJ databases">
        <authorList>
            <person name="Hull J."/>
        </authorList>
    </citation>
    <scope>NUCLEOTIDE SEQUENCE</scope>
</reference>
<feature type="compositionally biased region" description="Basic and acidic residues" evidence="6">
    <location>
        <begin position="64"/>
        <end position="75"/>
    </location>
</feature>
<dbReference type="Gene3D" id="6.10.250.540">
    <property type="match status" value="1"/>
</dbReference>
<gene>
    <name evidence="9" type="primary">E2F6_4</name>
    <name evidence="10" type="synonym">E2F6_2</name>
    <name evidence="8" type="synonym">E2F6_3</name>
    <name evidence="9" type="ORF">CM83_61025</name>
    <name evidence="8" type="ORF">CM83_61026</name>
    <name evidence="10" type="ORF">CM83_61027</name>
</gene>
<dbReference type="InterPro" id="IPR032198">
    <property type="entry name" value="E2F_CC-MB"/>
</dbReference>
<comment type="subcellular location">
    <subcellularLocation>
        <location evidence="5">Nucleus</location>
    </subcellularLocation>
</comment>
<dbReference type="EMBL" id="GBHO01044562">
    <property type="protein sequence ID" value="JAF99041.1"/>
    <property type="molecule type" value="Transcribed_RNA"/>
</dbReference>
<dbReference type="PANTHER" id="PTHR12081">
    <property type="entry name" value="TRANSCRIPTION FACTOR E2F"/>
    <property type="match status" value="1"/>
</dbReference>
<dbReference type="SMART" id="SM01372">
    <property type="entry name" value="E2F_TDP"/>
    <property type="match status" value="1"/>
</dbReference>
<dbReference type="Gene3D" id="1.10.10.10">
    <property type="entry name" value="Winged helix-like DNA-binding domain superfamily/Winged helix DNA-binding domain"/>
    <property type="match status" value="1"/>
</dbReference>
<evidence type="ECO:0000256" key="6">
    <source>
        <dbReference type="SAM" id="MobiDB-lite"/>
    </source>
</evidence>
<feature type="domain" description="E2F/DP family winged-helix DNA-binding" evidence="7">
    <location>
        <begin position="74"/>
        <end position="139"/>
    </location>
</feature>
<accession>A0A0A9VXY3</accession>
<evidence type="ECO:0000256" key="2">
    <source>
        <dbReference type="ARBA" id="ARBA00023015"/>
    </source>
</evidence>
<comment type="similarity">
    <text evidence="1 5">Belongs to the E2F/DP family.</text>
</comment>
<evidence type="ECO:0000256" key="4">
    <source>
        <dbReference type="ARBA" id="ARBA00023163"/>
    </source>
</evidence>
<dbReference type="GO" id="GO:0000981">
    <property type="term" value="F:DNA-binding transcription factor activity, RNA polymerase II-specific"/>
    <property type="evidence" value="ECO:0007669"/>
    <property type="project" value="TreeGrafter"/>
</dbReference>
<reference evidence="9" key="1">
    <citation type="journal article" date="2014" name="PLoS ONE">
        <title>Transcriptome-Based Identification of ABC Transporters in the Western Tarnished Plant Bug Lygus hesperus.</title>
        <authorList>
            <person name="Hull J.J."/>
            <person name="Chaney K."/>
            <person name="Geib S.M."/>
            <person name="Fabrick J.A."/>
            <person name="Brent C.S."/>
            <person name="Walsh D."/>
            <person name="Lavine L.C."/>
        </authorList>
    </citation>
    <scope>NUCLEOTIDE SEQUENCE</scope>
</reference>
<sequence>PHQSEFQIRSSTVLMNMDLDHRHLSDLEILWNADKSSKGGSRSNHELNKSRLVSNYTPPLTPRHSKDLKRSRADRNTSLGNLTHQFMRLLMKAPGWQLDMNEAAVALGGSKRRLYDVTGVLLGANLVTKPQKNIIAWTGFETVDEYRNTSLEISALLDTEKRIDGDIQYMKRILDKMRTLDELYLTKEDVAPLYTNKTVMFVRGPSDTILLVPKESDSFMFTLKTPNDPIDVFLFSDDDEENEMTEDISPDAKSNKVEYLKSVSTRRSFKAEYSGIPHFSDYKILLRGLYPGPFQESELAPRKTKKHVVNFIPLEPTNNQSKPPIASYRAESAAFRCPPLKKMRIS</sequence>
<dbReference type="InterPro" id="IPR037241">
    <property type="entry name" value="E2F-DP_heterodim"/>
</dbReference>
<dbReference type="InterPro" id="IPR036390">
    <property type="entry name" value="WH_DNA-bd_sf"/>
</dbReference>
<dbReference type="InterPro" id="IPR003316">
    <property type="entry name" value="E2F_WHTH_DNA-bd_dom"/>
</dbReference>
<proteinExistence type="inferred from homology"/>
<dbReference type="EMBL" id="GBHO01044561">
    <property type="protein sequence ID" value="JAF99042.1"/>
    <property type="molecule type" value="Transcribed_RNA"/>
</dbReference>
<dbReference type="InterPro" id="IPR036388">
    <property type="entry name" value="WH-like_DNA-bd_sf"/>
</dbReference>
<evidence type="ECO:0000313" key="8">
    <source>
        <dbReference type="EMBL" id="JAF99041.1"/>
    </source>
</evidence>
<dbReference type="SUPFAM" id="SSF46785">
    <property type="entry name" value="Winged helix' DNA-binding domain"/>
    <property type="match status" value="1"/>
</dbReference>
<evidence type="ECO:0000256" key="1">
    <source>
        <dbReference type="ARBA" id="ARBA00010940"/>
    </source>
</evidence>
<keyword evidence="3 5" id="KW-0238">DNA-binding</keyword>
<evidence type="ECO:0000313" key="10">
    <source>
        <dbReference type="EMBL" id="JAF99043.1"/>
    </source>
</evidence>
<protein>
    <submittedName>
        <fullName evidence="9">Transcription factor E2F6</fullName>
    </submittedName>
</protein>
<dbReference type="Pfam" id="PF16421">
    <property type="entry name" value="E2F_CC-MB"/>
    <property type="match status" value="1"/>
</dbReference>
<feature type="non-terminal residue" evidence="9">
    <location>
        <position position="1"/>
    </location>
</feature>
<dbReference type="EMBL" id="GBHO01044560">
    <property type="protein sequence ID" value="JAF99043.1"/>
    <property type="molecule type" value="Transcribed_RNA"/>
</dbReference>
<dbReference type="AlphaFoldDB" id="A0A0A9VXY3"/>
<keyword evidence="5" id="KW-0539">Nucleus</keyword>
<organism evidence="9">
    <name type="scientific">Lygus hesperus</name>
    <name type="common">Western plant bug</name>
    <dbReference type="NCBI Taxonomy" id="30085"/>
    <lineage>
        <taxon>Eukaryota</taxon>
        <taxon>Metazoa</taxon>
        <taxon>Ecdysozoa</taxon>
        <taxon>Arthropoda</taxon>
        <taxon>Hexapoda</taxon>
        <taxon>Insecta</taxon>
        <taxon>Pterygota</taxon>
        <taxon>Neoptera</taxon>
        <taxon>Paraneoptera</taxon>
        <taxon>Hemiptera</taxon>
        <taxon>Heteroptera</taxon>
        <taxon>Panheteroptera</taxon>
        <taxon>Cimicomorpha</taxon>
        <taxon>Miridae</taxon>
        <taxon>Mirini</taxon>
        <taxon>Lygus</taxon>
    </lineage>
</organism>
<name>A0A0A9VXY3_LYGHE</name>